<dbReference type="AlphaFoldDB" id="A0A246GGS6"/>
<dbReference type="InterPro" id="IPR032710">
    <property type="entry name" value="NTF2-like_dom_sf"/>
</dbReference>
<accession>A0A246GGS6</accession>
<evidence type="ECO:0000259" key="1">
    <source>
        <dbReference type="Pfam" id="PF17775"/>
    </source>
</evidence>
<evidence type="ECO:0000313" key="2">
    <source>
        <dbReference type="EMBL" id="OWP83366.1"/>
    </source>
</evidence>
<organism evidence="2 3">
    <name type="scientific">Flavobacterium davisii</name>
    <dbReference type="NCBI Taxonomy" id="2906077"/>
    <lineage>
        <taxon>Bacteria</taxon>
        <taxon>Pseudomonadati</taxon>
        <taxon>Bacteroidota</taxon>
        <taxon>Flavobacteriia</taxon>
        <taxon>Flavobacteriales</taxon>
        <taxon>Flavobacteriaceae</taxon>
        <taxon>Flavobacterium</taxon>
    </lineage>
</organism>
<reference evidence="2 3" key="1">
    <citation type="journal article" date="2017" name="Infect. Genet. Evol.">
        <title>Comparative genome analysis of fish pathogen Flavobacterium columnare reveals extensive sequence diversity within the species.</title>
        <authorList>
            <person name="Kayansamruaj P."/>
            <person name="Dong H.T."/>
            <person name="Hirono I."/>
            <person name="Kondo H."/>
            <person name="Senapin S."/>
            <person name="Rodkhum C."/>
        </authorList>
    </citation>
    <scope>NUCLEOTIDE SEQUENCE [LARGE SCALE GENOMIC DNA]</scope>
    <source>
        <strain evidence="2 3">1215</strain>
    </source>
</reference>
<dbReference type="InterPro" id="IPR048469">
    <property type="entry name" value="YchJ-like_M"/>
</dbReference>
<dbReference type="Gene3D" id="3.10.450.50">
    <property type="match status" value="1"/>
</dbReference>
<dbReference type="PANTHER" id="PTHR33747:SF1">
    <property type="entry name" value="ADENYLATE CYCLASE-ASSOCIATED CAP C-TERMINAL DOMAIN-CONTAINING PROTEIN"/>
    <property type="match status" value="1"/>
</dbReference>
<dbReference type="Proteomes" id="UP000197768">
    <property type="component" value="Unassembled WGS sequence"/>
</dbReference>
<feature type="domain" description="YchJ-like middle NTF2-like" evidence="1">
    <location>
        <begin position="28"/>
        <end position="121"/>
    </location>
</feature>
<dbReference type="RefSeq" id="WP_088393801.1">
    <property type="nucleotide sequence ID" value="NZ_MTCZ01000123.1"/>
</dbReference>
<gene>
    <name evidence="2" type="ORF">BWK59_10845</name>
</gene>
<protein>
    <submittedName>
        <fullName evidence="2">Preprotein translocase subunit SecA</fullName>
    </submittedName>
</protein>
<dbReference type="Pfam" id="PF17775">
    <property type="entry name" value="YchJ_M-like"/>
    <property type="match status" value="1"/>
</dbReference>
<sequence length="124" mass="14743">MNTCFCGSKKIFQECCEPFILGIKKPNTAEELMRSRYSAYCTHQVDYLLNTTHISTRKFYNKKDILDWATKNNWLKLDIIKTTEQNIEFKAYYTDANLQPYCHHEKSFFKKQGGIWYYVEGKIA</sequence>
<name>A0A246GGS6_9FLAO</name>
<proteinExistence type="predicted"/>
<dbReference type="EMBL" id="MTCZ01000123">
    <property type="protein sequence ID" value="OWP83366.1"/>
    <property type="molecule type" value="Genomic_DNA"/>
</dbReference>
<dbReference type="SUPFAM" id="SSF54427">
    <property type="entry name" value="NTF2-like"/>
    <property type="match status" value="1"/>
</dbReference>
<comment type="caution">
    <text evidence="2">The sequence shown here is derived from an EMBL/GenBank/DDBJ whole genome shotgun (WGS) entry which is preliminary data.</text>
</comment>
<dbReference type="PANTHER" id="PTHR33747">
    <property type="entry name" value="UPF0225 PROTEIN SCO1677"/>
    <property type="match status" value="1"/>
</dbReference>
<evidence type="ECO:0000313" key="3">
    <source>
        <dbReference type="Proteomes" id="UP000197768"/>
    </source>
</evidence>